<feature type="transmembrane region" description="Helical" evidence="8">
    <location>
        <begin position="771"/>
        <end position="792"/>
    </location>
</feature>
<keyword evidence="6 8" id="KW-1133">Transmembrane helix</keyword>
<name>A0ABT4DFD6_9CLOT</name>
<evidence type="ECO:0000256" key="4">
    <source>
        <dbReference type="ARBA" id="ARBA00022741"/>
    </source>
</evidence>
<feature type="transmembrane region" description="Helical" evidence="8">
    <location>
        <begin position="242"/>
        <end position="263"/>
    </location>
</feature>
<feature type="transmembrane region" description="Helical" evidence="8">
    <location>
        <begin position="80"/>
        <end position="97"/>
    </location>
</feature>
<dbReference type="InterPro" id="IPR023298">
    <property type="entry name" value="ATPase_P-typ_TM_dom_sf"/>
</dbReference>
<dbReference type="Proteomes" id="UP001144612">
    <property type="component" value="Unassembled WGS sequence"/>
</dbReference>
<dbReference type="SUPFAM" id="SSF81653">
    <property type="entry name" value="Calcium ATPase, transduction domain A"/>
    <property type="match status" value="1"/>
</dbReference>
<accession>A0ABT4DFD6</accession>
<evidence type="ECO:0000259" key="9">
    <source>
        <dbReference type="Pfam" id="PF00122"/>
    </source>
</evidence>
<dbReference type="Pfam" id="PF00690">
    <property type="entry name" value="Cation_ATPase_N"/>
    <property type="match status" value="1"/>
</dbReference>
<dbReference type="InterPro" id="IPR023299">
    <property type="entry name" value="ATPase_P-typ_cyto_dom_N"/>
</dbReference>
<feature type="transmembrane region" description="Helical" evidence="8">
    <location>
        <begin position="835"/>
        <end position="852"/>
    </location>
</feature>
<dbReference type="RefSeq" id="WP_268062153.1">
    <property type="nucleotide sequence ID" value="NZ_JAPQFJ010000015.1"/>
</dbReference>
<dbReference type="EMBL" id="JAPQFJ010000015">
    <property type="protein sequence ID" value="MCY6959719.1"/>
    <property type="molecule type" value="Genomic_DNA"/>
</dbReference>
<protein>
    <submittedName>
        <fullName evidence="11">HAD-IC family P-type ATPase</fullName>
    </submittedName>
</protein>
<comment type="caution">
    <text evidence="11">The sequence shown here is derived from an EMBL/GenBank/DDBJ whole genome shotgun (WGS) entry which is preliminary data.</text>
</comment>
<dbReference type="SUPFAM" id="SSF81660">
    <property type="entry name" value="Metal cation-transporting ATPase, ATP-binding domain N"/>
    <property type="match status" value="1"/>
</dbReference>
<dbReference type="Gene3D" id="3.40.1110.10">
    <property type="entry name" value="Calcium-transporting ATPase, cytoplasmic domain N"/>
    <property type="match status" value="1"/>
</dbReference>
<evidence type="ECO:0000256" key="6">
    <source>
        <dbReference type="ARBA" id="ARBA00022989"/>
    </source>
</evidence>
<comment type="subcellular location">
    <subcellularLocation>
        <location evidence="1">Membrane</location>
        <topology evidence="1">Multi-pass membrane protein</topology>
    </subcellularLocation>
</comment>
<dbReference type="Gene3D" id="2.70.150.10">
    <property type="entry name" value="Calcium-transporting ATPase, cytoplasmic transduction domain A"/>
    <property type="match status" value="1"/>
</dbReference>
<keyword evidence="3 8" id="KW-0812">Transmembrane</keyword>
<feature type="transmembrane region" description="Helical" evidence="8">
    <location>
        <begin position="748"/>
        <end position="765"/>
    </location>
</feature>
<evidence type="ECO:0000256" key="8">
    <source>
        <dbReference type="SAM" id="Phobius"/>
    </source>
</evidence>
<keyword evidence="5" id="KW-0067">ATP-binding</keyword>
<dbReference type="Pfam" id="PF00122">
    <property type="entry name" value="E1-E2_ATPase"/>
    <property type="match status" value="1"/>
</dbReference>
<dbReference type="InterPro" id="IPR004014">
    <property type="entry name" value="ATPase_P-typ_cation-transptr_N"/>
</dbReference>
<feature type="transmembrane region" description="Helical" evidence="8">
    <location>
        <begin position="674"/>
        <end position="697"/>
    </location>
</feature>
<dbReference type="SUPFAM" id="SSF81665">
    <property type="entry name" value="Calcium ATPase, transmembrane domain M"/>
    <property type="match status" value="1"/>
</dbReference>
<dbReference type="InterPro" id="IPR001757">
    <property type="entry name" value="P_typ_ATPase"/>
</dbReference>
<evidence type="ECO:0000256" key="2">
    <source>
        <dbReference type="ARBA" id="ARBA00005675"/>
    </source>
</evidence>
<proteinExistence type="inferred from homology"/>
<dbReference type="InterPro" id="IPR059000">
    <property type="entry name" value="ATPase_P-type_domA"/>
</dbReference>
<feature type="transmembrane region" description="Helical" evidence="8">
    <location>
        <begin position="703"/>
        <end position="721"/>
    </location>
</feature>
<dbReference type="InterPro" id="IPR050510">
    <property type="entry name" value="Cation_transp_ATPase_P-type"/>
</dbReference>
<dbReference type="Pfam" id="PF13246">
    <property type="entry name" value="Cation_ATPase"/>
    <property type="match status" value="1"/>
</dbReference>
<evidence type="ECO:0000259" key="10">
    <source>
        <dbReference type="Pfam" id="PF00690"/>
    </source>
</evidence>
<evidence type="ECO:0000256" key="7">
    <source>
        <dbReference type="ARBA" id="ARBA00023136"/>
    </source>
</evidence>
<gene>
    <name evidence="11" type="ORF">OW729_13955</name>
</gene>
<feature type="transmembrane region" description="Helical" evidence="8">
    <location>
        <begin position="57"/>
        <end position="74"/>
    </location>
</feature>
<organism evidence="11 12">
    <name type="scientific">Clostridium brassicae</name>
    <dbReference type="NCBI Taxonomy" id="2999072"/>
    <lineage>
        <taxon>Bacteria</taxon>
        <taxon>Bacillati</taxon>
        <taxon>Bacillota</taxon>
        <taxon>Clostridia</taxon>
        <taxon>Eubacteriales</taxon>
        <taxon>Clostridiaceae</taxon>
        <taxon>Clostridium</taxon>
    </lineage>
</organism>
<dbReference type="PANTHER" id="PTHR43294">
    <property type="entry name" value="SODIUM/POTASSIUM-TRANSPORTING ATPASE SUBUNIT ALPHA"/>
    <property type="match status" value="1"/>
</dbReference>
<comment type="similarity">
    <text evidence="2">Belongs to the cation transport ATPase (P-type) (TC 3.A.3) family. Type IIA subfamily.</text>
</comment>
<keyword evidence="7 8" id="KW-0472">Membrane</keyword>
<dbReference type="PRINTS" id="PR00119">
    <property type="entry name" value="CATATPASE"/>
</dbReference>
<evidence type="ECO:0000313" key="12">
    <source>
        <dbReference type="Proteomes" id="UP001144612"/>
    </source>
</evidence>
<dbReference type="Gene3D" id="1.20.1110.10">
    <property type="entry name" value="Calcium-transporting ATPase, transmembrane domain"/>
    <property type="match status" value="1"/>
</dbReference>
<dbReference type="InterPro" id="IPR023214">
    <property type="entry name" value="HAD_sf"/>
</dbReference>
<feature type="domain" description="Cation-transporting P-type ATPase N-terminal" evidence="10">
    <location>
        <begin position="4"/>
        <end position="64"/>
    </location>
</feature>
<feature type="transmembrane region" description="Helical" evidence="8">
    <location>
        <begin position="804"/>
        <end position="823"/>
    </location>
</feature>
<keyword evidence="12" id="KW-1185">Reference proteome</keyword>
<keyword evidence="4" id="KW-0547">Nucleotide-binding</keyword>
<dbReference type="InterPro" id="IPR008250">
    <property type="entry name" value="ATPase_P-typ_transduc_dom_A_sf"/>
</dbReference>
<dbReference type="SUPFAM" id="SSF56784">
    <property type="entry name" value="HAD-like"/>
    <property type="match status" value="1"/>
</dbReference>
<sequence length="856" mass="97531">MFDWYNFSWSEVVKELNSDMCKGLSADNVNSNREKYGENTTLNIKLKSSIFLFIKEVFKLYALIGFAVSALLIYNKEVFSGSLIFAMINFCVILFFLKTYSSEKNLKELDKITPNEALVMRNGKSNKINSEEVVIGDIVYLERGEIVPADLRLIECDDLKIKESAVTGDNTIVEKYSTKIEDKEITLSEMKNIAFKSSFVIDGSAKGIVIAVGENTQIGKTIQDFIKEKQDINIFEKNISSIINILAIAFLIASSLILLYGFYNKNLSFSLKLIPLVYLVLVPVHMIFAVFVVGFILKNNMKTNGIYFKGLSSIQRLSSTNMIFIDKIGTLTEEKMYVNKIFTNSKILEENSNEEENKDNIYRILNIGLLCNDVRRNIDGDIVKGDFIEISLAKYGIRNFLDKRLLDKEMERIFVIPYDRDKRIKTSLNMVEDKYRANVRGSIDRLLERCTHIMKNGIEVEITDKDINEIRNADLTMSKEYLYVEGFAYRNFNYEPSINENIESNLVFVGLVGFENPIKENARTYIDYCRSLAVKATVITEDNKITAESFGKKVGLLNKNDIVLSEVEIDHMEEEEIEKYIERVGIFSKISSKTKCKISSMFQKLGYNLAVTGNRFTDSPSLRTAHIGIASGPKCTNITKKLADIYIKDNDLINLLSLIEESRKLMQVLKDESIFILVMSIGQLISILIPTILGYNIPITSSKILFINFVTLILSYILIFSQHKNIKIKNYEGVVIDRSIFENFTNNILLYGICMGIISTIAFYYGSRTSFYLGEFNLFISLNVSCIIFSTYFSDIKSIIKSKLSFFVLTILILVIMGIIVFGNKGMLLSNYSNLKFIITIVAVQVITTIFMKKLE</sequence>
<dbReference type="PANTHER" id="PTHR43294:SF20">
    <property type="entry name" value="P-TYPE ATPASE"/>
    <property type="match status" value="1"/>
</dbReference>
<evidence type="ECO:0000256" key="5">
    <source>
        <dbReference type="ARBA" id="ARBA00022840"/>
    </source>
</evidence>
<reference evidence="11" key="1">
    <citation type="submission" date="2022-12" db="EMBL/GenBank/DDBJ databases">
        <title>Clostridium sp. nov., isolated from industrial wastewater.</title>
        <authorList>
            <person name="Jiayan W."/>
        </authorList>
    </citation>
    <scope>NUCLEOTIDE SEQUENCE</scope>
    <source>
        <strain evidence="11">ZC22-4</strain>
    </source>
</reference>
<dbReference type="NCBIfam" id="TIGR01494">
    <property type="entry name" value="ATPase_P-type"/>
    <property type="match status" value="1"/>
</dbReference>
<dbReference type="InterPro" id="IPR036412">
    <property type="entry name" value="HAD-like_sf"/>
</dbReference>
<feature type="transmembrane region" description="Helical" evidence="8">
    <location>
        <begin position="275"/>
        <end position="297"/>
    </location>
</feature>
<feature type="domain" description="P-type ATPase A" evidence="9">
    <location>
        <begin position="112"/>
        <end position="223"/>
    </location>
</feature>
<evidence type="ECO:0000256" key="3">
    <source>
        <dbReference type="ARBA" id="ARBA00022692"/>
    </source>
</evidence>
<evidence type="ECO:0000313" key="11">
    <source>
        <dbReference type="EMBL" id="MCY6959719.1"/>
    </source>
</evidence>
<evidence type="ECO:0000256" key="1">
    <source>
        <dbReference type="ARBA" id="ARBA00004141"/>
    </source>
</evidence>
<dbReference type="Gene3D" id="3.40.50.1000">
    <property type="entry name" value="HAD superfamily/HAD-like"/>
    <property type="match status" value="1"/>
</dbReference>